<sequence length="133" mass="13759">MPGSRLLPVARGVAVAVSVPTFAYLFLRDNAHLGNPFFVPDVVLCAVLLVGASLPARAARPALTFGFVFAAGVVSTAVFDYVARDSFNGLTLIVAVACLVMGVLLIAAGTATTRSTTGGRRVSAAPRVARRSR</sequence>
<reference evidence="2 3" key="1">
    <citation type="submission" date="2018-03" db="EMBL/GenBank/DDBJ databases">
        <title>Comparative analysis of microorganisms from saline springs in Andes Mountain Range, Colombia.</title>
        <authorList>
            <person name="Rubin E."/>
        </authorList>
    </citation>
    <scope>NUCLEOTIDE SEQUENCE [LARGE SCALE GENOMIC DNA]</scope>
    <source>
        <strain evidence="2 3">CG 23</strain>
    </source>
</reference>
<keyword evidence="3" id="KW-1185">Reference proteome</keyword>
<organism evidence="2 3">
    <name type="scientific">Isoptericola halotolerans</name>
    <dbReference type="NCBI Taxonomy" id="300560"/>
    <lineage>
        <taxon>Bacteria</taxon>
        <taxon>Bacillati</taxon>
        <taxon>Actinomycetota</taxon>
        <taxon>Actinomycetes</taxon>
        <taxon>Micrococcales</taxon>
        <taxon>Promicromonosporaceae</taxon>
        <taxon>Isoptericola</taxon>
    </lineage>
</organism>
<evidence type="ECO:0000313" key="2">
    <source>
        <dbReference type="EMBL" id="PRZ08578.1"/>
    </source>
</evidence>
<accession>A0ABX5EGF5</accession>
<dbReference type="RefSeq" id="WP_106265431.1">
    <property type="nucleotide sequence ID" value="NZ_PVTX01000002.1"/>
</dbReference>
<feature type="transmembrane region" description="Helical" evidence="1">
    <location>
        <begin position="38"/>
        <end position="56"/>
    </location>
</feature>
<keyword evidence="1" id="KW-1133">Transmembrane helix</keyword>
<name>A0ABX5EGF5_9MICO</name>
<comment type="caution">
    <text evidence="2">The sequence shown here is derived from an EMBL/GenBank/DDBJ whole genome shotgun (WGS) entry which is preliminary data.</text>
</comment>
<keyword evidence="1" id="KW-0472">Membrane</keyword>
<keyword evidence="1" id="KW-0812">Transmembrane</keyword>
<dbReference type="EMBL" id="PVTX01000002">
    <property type="protein sequence ID" value="PRZ08578.1"/>
    <property type="molecule type" value="Genomic_DNA"/>
</dbReference>
<evidence type="ECO:0000256" key="1">
    <source>
        <dbReference type="SAM" id="Phobius"/>
    </source>
</evidence>
<protein>
    <submittedName>
        <fullName evidence="2">Uncharacterized protein</fullName>
    </submittedName>
</protein>
<proteinExistence type="predicted"/>
<evidence type="ECO:0000313" key="3">
    <source>
        <dbReference type="Proteomes" id="UP000239895"/>
    </source>
</evidence>
<dbReference type="Proteomes" id="UP000239895">
    <property type="component" value="Unassembled WGS sequence"/>
</dbReference>
<feature type="transmembrane region" description="Helical" evidence="1">
    <location>
        <begin position="62"/>
        <end position="83"/>
    </location>
</feature>
<gene>
    <name evidence="2" type="ORF">BCL65_102120</name>
</gene>
<feature type="transmembrane region" description="Helical" evidence="1">
    <location>
        <begin position="90"/>
        <end position="111"/>
    </location>
</feature>
<feature type="transmembrane region" description="Helical" evidence="1">
    <location>
        <begin position="6"/>
        <end position="26"/>
    </location>
</feature>